<dbReference type="EMBL" id="CP011102">
    <property type="protein sequence ID" value="AQY50983.1"/>
    <property type="molecule type" value="Genomic_DNA"/>
</dbReference>
<dbReference type="PANTHER" id="PTHR43022">
    <property type="entry name" value="PROTEIN SMF"/>
    <property type="match status" value="1"/>
</dbReference>
<dbReference type="AlphaFoldDB" id="A0A1S7FUA4"/>
<accession>A0A1S7FUA4</accession>
<organism evidence="3 4">
    <name type="scientific">Listeria weihenstephanensis</name>
    <dbReference type="NCBI Taxonomy" id="1006155"/>
    <lineage>
        <taxon>Bacteria</taxon>
        <taxon>Bacillati</taxon>
        <taxon>Bacillota</taxon>
        <taxon>Bacilli</taxon>
        <taxon>Bacillales</taxon>
        <taxon>Listeriaceae</taxon>
        <taxon>Listeria</taxon>
    </lineage>
</organism>
<evidence type="ECO:0000313" key="4">
    <source>
        <dbReference type="Proteomes" id="UP000223060"/>
    </source>
</evidence>
<feature type="domain" description="Smf/DprA SLOG" evidence="2">
    <location>
        <begin position="77"/>
        <end position="284"/>
    </location>
</feature>
<keyword evidence="4" id="KW-1185">Reference proteome</keyword>
<dbReference type="InterPro" id="IPR057666">
    <property type="entry name" value="DrpA_SLOG"/>
</dbReference>
<dbReference type="SUPFAM" id="SSF102405">
    <property type="entry name" value="MCP/YpsA-like"/>
    <property type="match status" value="1"/>
</dbReference>
<proteinExistence type="inferred from homology"/>
<gene>
    <name evidence="3" type="ORF">UE46_07955</name>
</gene>
<comment type="similarity">
    <text evidence="1">Belongs to the DprA/Smf family.</text>
</comment>
<evidence type="ECO:0000313" key="3">
    <source>
        <dbReference type="EMBL" id="AQY50983.1"/>
    </source>
</evidence>
<reference evidence="4" key="1">
    <citation type="submission" date="2015-03" db="EMBL/GenBank/DDBJ databases">
        <authorList>
            <person name="Ferrari E."/>
            <person name="Walter M.C."/>
            <person name="Huptas C."/>
            <person name="Scherer S."/>
            <person name="Mueller-Herbst S."/>
        </authorList>
    </citation>
    <scope>NUCLEOTIDE SEQUENCE [LARGE SCALE GENOMIC DNA]</scope>
    <source>
        <strain evidence="4">LWP01</strain>
    </source>
</reference>
<name>A0A1S7FUA4_9LIST</name>
<dbReference type="Proteomes" id="UP000223060">
    <property type="component" value="Chromosome"/>
</dbReference>
<dbReference type="KEGG" id="lwi:UE46_07955"/>
<evidence type="ECO:0000256" key="1">
    <source>
        <dbReference type="ARBA" id="ARBA00006525"/>
    </source>
</evidence>
<dbReference type="RefSeq" id="WP_036062188.1">
    <property type="nucleotide sequence ID" value="NZ_CP011102.1"/>
</dbReference>
<protein>
    <recommendedName>
        <fullName evidence="2">Smf/DprA SLOG domain-containing protein</fullName>
    </recommendedName>
</protein>
<dbReference type="GO" id="GO:0009294">
    <property type="term" value="P:DNA-mediated transformation"/>
    <property type="evidence" value="ECO:0007669"/>
    <property type="project" value="InterPro"/>
</dbReference>
<dbReference type="Gene3D" id="3.40.50.450">
    <property type="match status" value="1"/>
</dbReference>
<dbReference type="InterPro" id="IPR003488">
    <property type="entry name" value="DprA"/>
</dbReference>
<dbReference type="NCBIfam" id="TIGR00732">
    <property type="entry name" value="dprA"/>
    <property type="match status" value="1"/>
</dbReference>
<evidence type="ECO:0000259" key="2">
    <source>
        <dbReference type="Pfam" id="PF02481"/>
    </source>
</evidence>
<sequence length="288" mass="32258">MKNWLLHMKYCPSLSVKQLGKLWREIEKDRLKRLSAHDIAAFLEMKTDQHERFQREFALFDLATVIKELEQHQIGLLSIEDTCYPSLLREIYDPPLLLFTKGDLDLLAYEMLAVVGTRKMNEHGKEIISKLVGPLCQNAFVIVSGLALGVDAQAHKEAIRTGGRTIAVIGSGFLQFYPLENTALFANIAANGLILSEYAPHITARKWHFPERNRIISGLSVGTLIIQAEKRSGSLITADAALNQNREVFAVPGNIFEPVSMGTNNLIQQGAKLVTEVTDIMEELRQYG</sequence>
<dbReference type="PANTHER" id="PTHR43022:SF1">
    <property type="entry name" value="PROTEIN SMF"/>
    <property type="match status" value="1"/>
</dbReference>
<dbReference type="Pfam" id="PF02481">
    <property type="entry name" value="DNA_processg_A"/>
    <property type="match status" value="1"/>
</dbReference>